<evidence type="ECO:0000313" key="14">
    <source>
        <dbReference type="EMBL" id="GHD16628.1"/>
    </source>
</evidence>
<feature type="domain" description="Signal transduction histidine kinase subgroup 3 dimerisation and phosphoacceptor" evidence="13">
    <location>
        <begin position="184"/>
        <end position="247"/>
    </location>
</feature>
<keyword evidence="5" id="KW-0547">Nucleotide-binding</keyword>
<evidence type="ECO:0000256" key="1">
    <source>
        <dbReference type="ARBA" id="ARBA00000085"/>
    </source>
</evidence>
<reference evidence="14 15" key="1">
    <citation type="journal article" date="2014" name="Int. J. Syst. Evol. Microbiol.">
        <title>Complete genome sequence of Corynebacterium casei LMG S-19264T (=DSM 44701T), isolated from a smear-ripened cheese.</title>
        <authorList>
            <consortium name="US DOE Joint Genome Institute (JGI-PGF)"/>
            <person name="Walter F."/>
            <person name="Albersmeier A."/>
            <person name="Kalinowski J."/>
            <person name="Ruckert C."/>
        </authorList>
    </citation>
    <scope>NUCLEOTIDE SEQUENCE [LARGE SCALE GENOMIC DNA]</scope>
    <source>
        <strain evidence="14 15">KCTC 19473</strain>
    </source>
</reference>
<keyword evidence="9" id="KW-0175">Coiled coil</keyword>
<evidence type="ECO:0000256" key="5">
    <source>
        <dbReference type="ARBA" id="ARBA00022741"/>
    </source>
</evidence>
<feature type="domain" description="Histidine kinase/HSP90-like ATPase" evidence="12">
    <location>
        <begin position="294"/>
        <end position="385"/>
    </location>
</feature>
<dbReference type="InterPro" id="IPR003594">
    <property type="entry name" value="HATPase_dom"/>
</dbReference>
<keyword evidence="6" id="KW-0418">Kinase</keyword>
<proteinExistence type="predicted"/>
<dbReference type="Gene3D" id="3.30.565.10">
    <property type="entry name" value="Histidine kinase-like ATPase, C-terminal domain"/>
    <property type="match status" value="1"/>
</dbReference>
<keyword evidence="4" id="KW-0808">Transferase</keyword>
<dbReference type="EC" id="2.7.13.3" evidence="2"/>
<evidence type="ECO:0000256" key="3">
    <source>
        <dbReference type="ARBA" id="ARBA00022553"/>
    </source>
</evidence>
<feature type="transmembrane region" description="Helical" evidence="11">
    <location>
        <begin position="75"/>
        <end position="99"/>
    </location>
</feature>
<dbReference type="InterPro" id="IPR050482">
    <property type="entry name" value="Sensor_HK_TwoCompSys"/>
</dbReference>
<dbReference type="PANTHER" id="PTHR24421">
    <property type="entry name" value="NITRATE/NITRITE SENSOR PROTEIN NARX-RELATED"/>
    <property type="match status" value="1"/>
</dbReference>
<evidence type="ECO:0000256" key="9">
    <source>
        <dbReference type="SAM" id="Coils"/>
    </source>
</evidence>
<dbReference type="PANTHER" id="PTHR24421:SF10">
    <property type="entry name" value="NITRATE_NITRITE SENSOR PROTEIN NARQ"/>
    <property type="match status" value="1"/>
</dbReference>
<comment type="catalytic activity">
    <reaction evidence="1">
        <text>ATP + protein L-histidine = ADP + protein N-phospho-L-histidine.</text>
        <dbReference type="EC" id="2.7.13.3"/>
    </reaction>
</comment>
<protein>
    <recommendedName>
        <fullName evidence="2">histidine kinase</fullName>
        <ecNumber evidence="2">2.7.13.3</ecNumber>
    </recommendedName>
</protein>
<sequence>MADWLFALVPMPFVLLFQALVAVGGEMGFVGGLLVDPETGRPLWDYPEIFIGMALYALPGAAVLALMFVRRSRPQLLLAASGLLLLLTGNFLPAGIALYSYAGHFTNRRLLACWFGLHMAALVAAYSNIHVVTVVFFWGMFLVVPTVLGLWVGTRRQLVERLQERAARLEREQHLMAEQAISSERTRIAREMHDVVAHRVSLMVLHAGGLEVSAQEEESVQTAGVIRTTGREALSELRGILGVLRDEETDLAPTAPQPVLADLDRLLEEWSGAGMDLHRHESGDRNVPVPEASQRTAYRVVQEGLTNVAKHAVGATVTVNLHHGTDRLEIEVANTPAPAPATFAPPPRSGYGLAGLRERVALIGGSLSAAPCPDGGWRMRAIVPTDRTDTEEGDPHGDPRAAGR</sequence>
<dbReference type="SUPFAM" id="SSF55874">
    <property type="entry name" value="ATPase domain of HSP90 chaperone/DNA topoisomerase II/histidine kinase"/>
    <property type="match status" value="1"/>
</dbReference>
<dbReference type="EMBL" id="BMXL01000002">
    <property type="protein sequence ID" value="GHD16628.1"/>
    <property type="molecule type" value="Genomic_DNA"/>
</dbReference>
<feature type="transmembrane region" description="Helical" evidence="11">
    <location>
        <begin position="47"/>
        <end position="69"/>
    </location>
</feature>
<organism evidence="14 15">
    <name type="scientific">Nocardiopsis kunsanensis</name>
    <dbReference type="NCBI Taxonomy" id="141693"/>
    <lineage>
        <taxon>Bacteria</taxon>
        <taxon>Bacillati</taxon>
        <taxon>Actinomycetota</taxon>
        <taxon>Actinomycetes</taxon>
        <taxon>Streptosporangiales</taxon>
        <taxon>Nocardiopsidaceae</taxon>
        <taxon>Nocardiopsis</taxon>
    </lineage>
</organism>
<gene>
    <name evidence="14" type="ORF">GCM10007147_04940</name>
</gene>
<evidence type="ECO:0000256" key="6">
    <source>
        <dbReference type="ARBA" id="ARBA00022777"/>
    </source>
</evidence>
<keyword evidence="8" id="KW-0902">Two-component regulatory system</keyword>
<keyword evidence="11" id="KW-1133">Transmembrane helix</keyword>
<feature type="region of interest" description="Disordered" evidence="10">
    <location>
        <begin position="385"/>
        <end position="404"/>
    </location>
</feature>
<evidence type="ECO:0000256" key="11">
    <source>
        <dbReference type="SAM" id="Phobius"/>
    </source>
</evidence>
<evidence type="ECO:0000313" key="15">
    <source>
        <dbReference type="Proteomes" id="UP000654947"/>
    </source>
</evidence>
<keyword evidence="11" id="KW-0812">Transmembrane</keyword>
<comment type="caution">
    <text evidence="14">The sequence shown here is derived from an EMBL/GenBank/DDBJ whole genome shotgun (WGS) entry which is preliminary data.</text>
</comment>
<dbReference type="GO" id="GO:0046983">
    <property type="term" value="F:protein dimerization activity"/>
    <property type="evidence" value="ECO:0007669"/>
    <property type="project" value="InterPro"/>
</dbReference>
<keyword evidence="3" id="KW-0597">Phosphoprotein</keyword>
<feature type="compositionally biased region" description="Basic and acidic residues" evidence="10">
    <location>
        <begin position="386"/>
        <end position="404"/>
    </location>
</feature>
<evidence type="ECO:0000256" key="7">
    <source>
        <dbReference type="ARBA" id="ARBA00022840"/>
    </source>
</evidence>
<feature type="coiled-coil region" evidence="9">
    <location>
        <begin position="152"/>
        <end position="179"/>
    </location>
</feature>
<evidence type="ECO:0000256" key="4">
    <source>
        <dbReference type="ARBA" id="ARBA00022679"/>
    </source>
</evidence>
<keyword evidence="15" id="KW-1185">Reference proteome</keyword>
<dbReference type="Gene3D" id="1.20.5.1930">
    <property type="match status" value="1"/>
</dbReference>
<dbReference type="GO" id="GO:0016020">
    <property type="term" value="C:membrane"/>
    <property type="evidence" value="ECO:0007669"/>
    <property type="project" value="InterPro"/>
</dbReference>
<name>A0A918X895_9ACTN</name>
<evidence type="ECO:0000256" key="2">
    <source>
        <dbReference type="ARBA" id="ARBA00012438"/>
    </source>
</evidence>
<dbReference type="CDD" id="cd16917">
    <property type="entry name" value="HATPase_UhpB-NarQ-NarX-like"/>
    <property type="match status" value="1"/>
</dbReference>
<dbReference type="Pfam" id="PF02518">
    <property type="entry name" value="HATPase_c"/>
    <property type="match status" value="1"/>
</dbReference>
<dbReference type="InterPro" id="IPR011712">
    <property type="entry name" value="Sig_transdc_His_kin_sub3_dim/P"/>
</dbReference>
<feature type="transmembrane region" description="Helical" evidence="11">
    <location>
        <begin position="135"/>
        <end position="153"/>
    </location>
</feature>
<evidence type="ECO:0000259" key="12">
    <source>
        <dbReference type="Pfam" id="PF02518"/>
    </source>
</evidence>
<evidence type="ECO:0000256" key="8">
    <source>
        <dbReference type="ARBA" id="ARBA00023012"/>
    </source>
</evidence>
<dbReference type="Pfam" id="PF07730">
    <property type="entry name" value="HisKA_3"/>
    <property type="match status" value="1"/>
</dbReference>
<dbReference type="Proteomes" id="UP000654947">
    <property type="component" value="Unassembled WGS sequence"/>
</dbReference>
<dbReference type="GO" id="GO:0000155">
    <property type="term" value="F:phosphorelay sensor kinase activity"/>
    <property type="evidence" value="ECO:0007669"/>
    <property type="project" value="InterPro"/>
</dbReference>
<dbReference type="GO" id="GO:0005524">
    <property type="term" value="F:ATP binding"/>
    <property type="evidence" value="ECO:0007669"/>
    <property type="project" value="UniProtKB-KW"/>
</dbReference>
<evidence type="ECO:0000256" key="10">
    <source>
        <dbReference type="SAM" id="MobiDB-lite"/>
    </source>
</evidence>
<accession>A0A918X895</accession>
<keyword evidence="11" id="KW-0472">Membrane</keyword>
<keyword evidence="7" id="KW-0067">ATP-binding</keyword>
<evidence type="ECO:0000259" key="13">
    <source>
        <dbReference type="Pfam" id="PF07730"/>
    </source>
</evidence>
<dbReference type="AlphaFoldDB" id="A0A918X895"/>
<dbReference type="InterPro" id="IPR036890">
    <property type="entry name" value="HATPase_C_sf"/>
</dbReference>
<feature type="transmembrane region" description="Helical" evidence="11">
    <location>
        <begin position="12"/>
        <end position="35"/>
    </location>
</feature>